<dbReference type="EMBL" id="CP024923">
    <property type="protein sequence ID" value="ATY32530.1"/>
    <property type="molecule type" value="Genomic_DNA"/>
</dbReference>
<dbReference type="AlphaFoldDB" id="A0A2K8MF60"/>
<protein>
    <recommendedName>
        <fullName evidence="1">Integrase catalytic domain-containing protein</fullName>
    </recommendedName>
</protein>
<dbReference type="OrthoDB" id="9809060at2"/>
<organism evidence="2 3">
    <name type="scientific">Sphingomonas psychrotolerans</name>
    <dbReference type="NCBI Taxonomy" id="1327635"/>
    <lineage>
        <taxon>Bacteria</taxon>
        <taxon>Pseudomonadati</taxon>
        <taxon>Pseudomonadota</taxon>
        <taxon>Alphaproteobacteria</taxon>
        <taxon>Sphingomonadales</taxon>
        <taxon>Sphingomonadaceae</taxon>
        <taxon>Sphingomonas</taxon>
    </lineage>
</organism>
<dbReference type="Pfam" id="PF13683">
    <property type="entry name" value="rve_3"/>
    <property type="match status" value="1"/>
</dbReference>
<evidence type="ECO:0000313" key="3">
    <source>
        <dbReference type="Proteomes" id="UP000229081"/>
    </source>
</evidence>
<evidence type="ECO:0000259" key="1">
    <source>
        <dbReference type="Pfam" id="PF13683"/>
    </source>
</evidence>
<feature type="domain" description="Integrase catalytic" evidence="1">
    <location>
        <begin position="5"/>
        <end position="46"/>
    </location>
</feature>
<reference evidence="2 3" key="1">
    <citation type="submission" date="2017-11" db="EMBL/GenBank/DDBJ databases">
        <title>Complete genome sequence of Sphingomonas sp. Strain Cra20, a psychrotolerant potential plant growth promoting rhizobacteria.</title>
        <authorList>
            <person name="Luo Y."/>
        </authorList>
    </citation>
    <scope>NUCLEOTIDE SEQUENCE [LARGE SCALE GENOMIC DNA]</scope>
    <source>
        <strain evidence="2 3">Cra20</strain>
    </source>
</reference>
<dbReference type="InterPro" id="IPR001584">
    <property type="entry name" value="Integrase_cat-core"/>
</dbReference>
<keyword evidence="3" id="KW-1185">Reference proteome</keyword>
<accession>A0A2K8MF60</accession>
<dbReference type="GO" id="GO:0015074">
    <property type="term" value="P:DNA integration"/>
    <property type="evidence" value="ECO:0007669"/>
    <property type="project" value="InterPro"/>
</dbReference>
<dbReference type="KEGG" id="sphc:CVN68_11555"/>
<proteinExistence type="predicted"/>
<evidence type="ECO:0000313" key="2">
    <source>
        <dbReference type="EMBL" id="ATY32530.1"/>
    </source>
</evidence>
<dbReference type="Proteomes" id="UP000229081">
    <property type="component" value="Chromosome"/>
</dbReference>
<sequence>MKLRQIEWDYIVRGKPQQNGFVESLNGRLRGECPNDTLFASLSHARLGEGIPIIVWRIVLSRS</sequence>
<gene>
    <name evidence="2" type="ORF">CVN68_11555</name>
</gene>
<dbReference type="SUPFAM" id="SSF53098">
    <property type="entry name" value="Ribonuclease H-like"/>
    <property type="match status" value="1"/>
</dbReference>
<dbReference type="InterPro" id="IPR012337">
    <property type="entry name" value="RNaseH-like_sf"/>
</dbReference>
<name>A0A2K8MF60_9SPHN</name>